<dbReference type="SUPFAM" id="SSF55729">
    <property type="entry name" value="Acyl-CoA N-acyltransferases (Nat)"/>
    <property type="match status" value="1"/>
</dbReference>
<evidence type="ECO:0000256" key="1">
    <source>
        <dbReference type="ARBA" id="ARBA00022679"/>
    </source>
</evidence>
<dbReference type="Pfam" id="PF00583">
    <property type="entry name" value="Acetyltransf_1"/>
    <property type="match status" value="1"/>
</dbReference>
<dbReference type="CDD" id="cd04301">
    <property type="entry name" value="NAT_SF"/>
    <property type="match status" value="1"/>
</dbReference>
<evidence type="ECO:0000313" key="4">
    <source>
        <dbReference type="EMBL" id="MEU6805446.1"/>
    </source>
</evidence>
<organism evidence="4 5">
    <name type="scientific">Streptomyces neyagawaensis</name>
    <dbReference type="NCBI Taxonomy" id="42238"/>
    <lineage>
        <taxon>Bacteria</taxon>
        <taxon>Bacillati</taxon>
        <taxon>Actinomycetota</taxon>
        <taxon>Actinomycetes</taxon>
        <taxon>Kitasatosporales</taxon>
        <taxon>Streptomycetaceae</taxon>
        <taxon>Streptomyces</taxon>
    </lineage>
</organism>
<evidence type="ECO:0000259" key="3">
    <source>
        <dbReference type="PROSITE" id="PS51186"/>
    </source>
</evidence>
<dbReference type="PROSITE" id="PS51186">
    <property type="entry name" value="GNAT"/>
    <property type="match status" value="1"/>
</dbReference>
<dbReference type="RefSeq" id="WP_359700101.1">
    <property type="nucleotide sequence ID" value="NZ_JBEYXT010000206.1"/>
</dbReference>
<dbReference type="EMBL" id="JBEYXT010000206">
    <property type="protein sequence ID" value="MEU6805446.1"/>
    <property type="molecule type" value="Genomic_DNA"/>
</dbReference>
<keyword evidence="5" id="KW-1185">Reference proteome</keyword>
<dbReference type="InterPro" id="IPR050832">
    <property type="entry name" value="Bact_Acetyltransf"/>
</dbReference>
<dbReference type="Proteomes" id="UP001551189">
    <property type="component" value="Unassembled WGS sequence"/>
</dbReference>
<dbReference type="InterPro" id="IPR016181">
    <property type="entry name" value="Acyl_CoA_acyltransferase"/>
</dbReference>
<dbReference type="PANTHER" id="PTHR43877:SF1">
    <property type="entry name" value="ACETYLTRANSFERASE"/>
    <property type="match status" value="1"/>
</dbReference>
<dbReference type="Gene3D" id="3.40.630.30">
    <property type="match status" value="1"/>
</dbReference>
<reference evidence="4 5" key="1">
    <citation type="submission" date="2024-06" db="EMBL/GenBank/DDBJ databases">
        <title>The Natural Products Discovery Center: Release of the First 8490 Sequenced Strains for Exploring Actinobacteria Biosynthetic Diversity.</title>
        <authorList>
            <person name="Kalkreuter E."/>
            <person name="Kautsar S.A."/>
            <person name="Yang D."/>
            <person name="Bader C.D."/>
            <person name="Teijaro C.N."/>
            <person name="Fluegel L."/>
            <person name="Davis C.M."/>
            <person name="Simpson J.R."/>
            <person name="Lauterbach L."/>
            <person name="Steele A.D."/>
            <person name="Gui C."/>
            <person name="Meng S."/>
            <person name="Li G."/>
            <person name="Viehrig K."/>
            <person name="Ye F."/>
            <person name="Su P."/>
            <person name="Kiefer A.F."/>
            <person name="Nichols A."/>
            <person name="Cepeda A.J."/>
            <person name="Yan W."/>
            <person name="Fan B."/>
            <person name="Jiang Y."/>
            <person name="Adhikari A."/>
            <person name="Zheng C.-J."/>
            <person name="Schuster L."/>
            <person name="Cowan T.M."/>
            <person name="Smanski M.J."/>
            <person name="Chevrette M.G."/>
            <person name="De Carvalho L.P.S."/>
            <person name="Shen B."/>
        </authorList>
    </citation>
    <scope>NUCLEOTIDE SEQUENCE [LARGE SCALE GENOMIC DNA]</scope>
    <source>
        <strain evidence="4 5">NPDC046851</strain>
    </source>
</reference>
<gene>
    <name evidence="4" type="ORF">ABZ931_31255</name>
</gene>
<dbReference type="PANTHER" id="PTHR43877">
    <property type="entry name" value="AMINOALKYLPHOSPHONATE N-ACETYLTRANSFERASE-RELATED-RELATED"/>
    <property type="match status" value="1"/>
</dbReference>
<evidence type="ECO:0000256" key="2">
    <source>
        <dbReference type="ARBA" id="ARBA00023315"/>
    </source>
</evidence>
<proteinExistence type="predicted"/>
<feature type="non-terminal residue" evidence="4">
    <location>
        <position position="96"/>
    </location>
</feature>
<accession>A0ABV3B8N0</accession>
<feature type="domain" description="N-acetyltransferase" evidence="3">
    <location>
        <begin position="1"/>
        <end position="96"/>
    </location>
</feature>
<protein>
    <submittedName>
        <fullName evidence="4">GNAT family N-acetyltransferase</fullName>
    </submittedName>
</protein>
<keyword evidence="1" id="KW-0808">Transferase</keyword>
<keyword evidence="2" id="KW-0012">Acyltransferase</keyword>
<sequence length="96" mass="10233">MPPRITPLADPAPTLSSRRLAWLASGVDGEPLGSAFLRLFTKEGQTHLAELELTVHPAERRRGVGTALLDAAVGAARREFGSWGRRSGVGSASGWR</sequence>
<name>A0ABV3B8N0_9ACTN</name>
<dbReference type="InterPro" id="IPR000182">
    <property type="entry name" value="GNAT_dom"/>
</dbReference>
<comment type="caution">
    <text evidence="4">The sequence shown here is derived from an EMBL/GenBank/DDBJ whole genome shotgun (WGS) entry which is preliminary data.</text>
</comment>
<evidence type="ECO:0000313" key="5">
    <source>
        <dbReference type="Proteomes" id="UP001551189"/>
    </source>
</evidence>